<protein>
    <recommendedName>
        <fullName evidence="4">CBM-cenC domain-containing protein</fullName>
    </recommendedName>
</protein>
<feature type="chain" id="PRO_5036896384" description="CBM-cenC domain-containing protein" evidence="1">
    <location>
        <begin position="28"/>
        <end position="133"/>
    </location>
</feature>
<reference evidence="2" key="2">
    <citation type="submission" date="2020-09" db="EMBL/GenBank/DDBJ databases">
        <authorList>
            <person name="Sun Q."/>
            <person name="Zhou Y."/>
        </authorList>
    </citation>
    <scope>NUCLEOTIDE SEQUENCE</scope>
    <source>
        <strain evidence="2">CGMCC 1.12506</strain>
    </source>
</reference>
<name>A0A917DDA0_9FLAO</name>
<proteinExistence type="predicted"/>
<dbReference type="AlphaFoldDB" id="A0A917DDA0"/>
<evidence type="ECO:0000313" key="2">
    <source>
        <dbReference type="EMBL" id="GGD30715.1"/>
    </source>
</evidence>
<dbReference type="EMBL" id="BMFG01000008">
    <property type="protein sequence ID" value="GGD30715.1"/>
    <property type="molecule type" value="Genomic_DNA"/>
</dbReference>
<evidence type="ECO:0008006" key="4">
    <source>
        <dbReference type="Google" id="ProtNLM"/>
    </source>
</evidence>
<dbReference type="Proteomes" id="UP000625735">
    <property type="component" value="Unassembled WGS sequence"/>
</dbReference>
<comment type="caution">
    <text evidence="2">The sequence shown here is derived from an EMBL/GenBank/DDBJ whole genome shotgun (WGS) entry which is preliminary data.</text>
</comment>
<evidence type="ECO:0000256" key="1">
    <source>
        <dbReference type="SAM" id="SignalP"/>
    </source>
</evidence>
<dbReference type="RefSeq" id="WP_188362539.1">
    <property type="nucleotide sequence ID" value="NZ_BMFG01000008.1"/>
</dbReference>
<sequence length="133" mass="15067">MKVSNLLNFKRLLVVILIVVGSQQIMAQQPTDVKVFKNNKGWSIGDISQTAVLFDEIRVRFEVKKSLNSGRHYYVARIENISNRKISFGARLTDKNPTNTQFSVSLEPGQVKEWGEHLTADAVTIYFLASKPK</sequence>
<keyword evidence="3" id="KW-1185">Reference proteome</keyword>
<accession>A0A917DDA0</accession>
<reference evidence="2" key="1">
    <citation type="journal article" date="2014" name="Int. J. Syst. Evol. Microbiol.">
        <title>Complete genome sequence of Corynebacterium casei LMG S-19264T (=DSM 44701T), isolated from a smear-ripened cheese.</title>
        <authorList>
            <consortium name="US DOE Joint Genome Institute (JGI-PGF)"/>
            <person name="Walter F."/>
            <person name="Albersmeier A."/>
            <person name="Kalinowski J."/>
            <person name="Ruckert C."/>
        </authorList>
    </citation>
    <scope>NUCLEOTIDE SEQUENCE</scope>
    <source>
        <strain evidence="2">CGMCC 1.12506</strain>
    </source>
</reference>
<gene>
    <name evidence="2" type="ORF">GCM10011343_21080</name>
</gene>
<feature type="signal peptide" evidence="1">
    <location>
        <begin position="1"/>
        <end position="27"/>
    </location>
</feature>
<evidence type="ECO:0000313" key="3">
    <source>
        <dbReference type="Proteomes" id="UP000625735"/>
    </source>
</evidence>
<organism evidence="2 3">
    <name type="scientific">Flavobacterium orientale</name>
    <dbReference type="NCBI Taxonomy" id="1756020"/>
    <lineage>
        <taxon>Bacteria</taxon>
        <taxon>Pseudomonadati</taxon>
        <taxon>Bacteroidota</taxon>
        <taxon>Flavobacteriia</taxon>
        <taxon>Flavobacteriales</taxon>
        <taxon>Flavobacteriaceae</taxon>
        <taxon>Flavobacterium</taxon>
    </lineage>
</organism>
<keyword evidence="1" id="KW-0732">Signal</keyword>